<organism evidence="3">
    <name type="scientific">marine metagenome</name>
    <dbReference type="NCBI Taxonomy" id="408172"/>
    <lineage>
        <taxon>unclassified sequences</taxon>
        <taxon>metagenomes</taxon>
        <taxon>ecological metagenomes</taxon>
    </lineage>
</organism>
<reference evidence="3" key="1">
    <citation type="submission" date="2018-05" db="EMBL/GenBank/DDBJ databases">
        <authorList>
            <person name="Lanie J.A."/>
            <person name="Ng W.-L."/>
            <person name="Kazmierczak K.M."/>
            <person name="Andrzejewski T.M."/>
            <person name="Davidsen T.M."/>
            <person name="Wayne K.J."/>
            <person name="Tettelin H."/>
            <person name="Glass J.I."/>
            <person name="Rusch D."/>
            <person name="Podicherti R."/>
            <person name="Tsui H.-C.T."/>
            <person name="Winkler M.E."/>
        </authorList>
    </citation>
    <scope>NUCLEOTIDE SEQUENCE</scope>
</reference>
<protein>
    <recommendedName>
        <fullName evidence="2">SbsA Ig-like domain-containing protein</fullName>
    </recommendedName>
</protein>
<dbReference type="EMBL" id="UINC01000309">
    <property type="protein sequence ID" value="SUZ53002.1"/>
    <property type="molecule type" value="Genomic_DNA"/>
</dbReference>
<accession>A0A381NEL1</accession>
<evidence type="ECO:0000259" key="2">
    <source>
        <dbReference type="Pfam" id="PF13205"/>
    </source>
</evidence>
<evidence type="ECO:0000313" key="3">
    <source>
        <dbReference type="EMBL" id="SUZ53002.1"/>
    </source>
</evidence>
<dbReference type="AlphaFoldDB" id="A0A381NEL1"/>
<gene>
    <name evidence="3" type="ORF">METZ01_LOCUS5856</name>
</gene>
<evidence type="ECO:0000256" key="1">
    <source>
        <dbReference type="ARBA" id="ARBA00022729"/>
    </source>
</evidence>
<sequence length="534" mass="61828">MKELKYIIGIVLLVTLNSCANRGRPSGGDFDTTPPSIIKSEPENFTNNFNSSEVNILFDEYIKIRNLQKELIISPPIDPIPEIIPVGAASKEFAIKGLDSLSPNTTYSFNFGESIEDNNEGNPFSNFKYVFSTGHYIDSLIIKGYVKDALEREVEEGINVLLYEIDSSYNDSIVYMKKPKYITKVVDSTSTFRLENLKTGNYLLIALKEEESERDYIFQTKSDKIGFAKTFIQIPKDSIAEIQIFKEDLPFKISKPKQKTKNSFAFGFEGEIEKFKIDLIEPIDLELQNKIIKDRDSDTLYYWLKSSLDLDSIKFLVSTKTKIDTFKINLRKNKIDSLQIKSLQSNVLKFDENLELHANIPYNKIDVKKIQVLDKDSIQVPFTYELDTTNNIYKFNISKDQDQSYSFEFLPSAIEDYYGNANDTLFYKLKTKTYDDYGNLRLTVKNAVTPMIIQLVNRVGEVKYEQYVEDLNPIEFRHIDAGKYYIRIMFDSNQNKKYDSGSFLKRRSPEKVSYFPEELDVRAGWDLIQEFILN</sequence>
<dbReference type="InterPro" id="IPR032812">
    <property type="entry name" value="SbsA_Ig"/>
</dbReference>
<name>A0A381NEL1_9ZZZZ</name>
<feature type="domain" description="SbsA Ig-like" evidence="2">
    <location>
        <begin position="31"/>
        <end position="133"/>
    </location>
</feature>
<dbReference type="Pfam" id="PF13205">
    <property type="entry name" value="Big_5"/>
    <property type="match status" value="1"/>
</dbReference>
<keyword evidence="1" id="KW-0732">Signal</keyword>
<proteinExistence type="predicted"/>